<evidence type="ECO:0000313" key="2">
    <source>
        <dbReference type="Proteomes" id="UP001500729"/>
    </source>
</evidence>
<dbReference type="EMBL" id="BAAAGS010000087">
    <property type="protein sequence ID" value="GAA0560532.1"/>
    <property type="molecule type" value="Genomic_DNA"/>
</dbReference>
<gene>
    <name evidence="1" type="ORF">GCM10009533_66950</name>
</gene>
<reference evidence="2" key="1">
    <citation type="journal article" date="2019" name="Int. J. Syst. Evol. Microbiol.">
        <title>The Global Catalogue of Microorganisms (GCM) 10K type strain sequencing project: providing services to taxonomists for standard genome sequencing and annotation.</title>
        <authorList>
            <consortium name="The Broad Institute Genomics Platform"/>
            <consortium name="The Broad Institute Genome Sequencing Center for Infectious Disease"/>
            <person name="Wu L."/>
            <person name="Ma J."/>
        </authorList>
    </citation>
    <scope>NUCLEOTIDE SEQUENCE [LARGE SCALE GENOMIC DNA]</scope>
    <source>
        <strain evidence="2">JCM 10303</strain>
    </source>
</reference>
<evidence type="ECO:0000313" key="1">
    <source>
        <dbReference type="EMBL" id="GAA0560532.1"/>
    </source>
</evidence>
<name>A0ABP3PBP8_SACER</name>
<keyword evidence="2" id="KW-1185">Reference proteome</keyword>
<accession>A0ABP3PBP8</accession>
<evidence type="ECO:0008006" key="3">
    <source>
        <dbReference type="Google" id="ProtNLM"/>
    </source>
</evidence>
<protein>
    <recommendedName>
        <fullName evidence="3">Fungal-type protein kinase domain-containing protein</fullName>
    </recommendedName>
</protein>
<proteinExistence type="predicted"/>
<dbReference type="Proteomes" id="UP001500729">
    <property type="component" value="Unassembled WGS sequence"/>
</dbReference>
<organism evidence="1 2">
    <name type="scientific">Saccharopolyspora erythraea</name>
    <name type="common">Streptomyces erythraeus</name>
    <dbReference type="NCBI Taxonomy" id="1836"/>
    <lineage>
        <taxon>Bacteria</taxon>
        <taxon>Bacillati</taxon>
        <taxon>Actinomycetota</taxon>
        <taxon>Actinomycetes</taxon>
        <taxon>Pseudonocardiales</taxon>
        <taxon>Pseudonocardiaceae</taxon>
        <taxon>Saccharopolyspora</taxon>
    </lineage>
</organism>
<sequence>MVTGATQQSSASPGSTQSAAATWEPLVAANDAQRVANSYGAKLTNLITTVPKTQPSPGVCVWFLGTVIGAGERERAAIAWIIADSVMKNRAGSSRAGELWRSAALAGTRLSGRDRKIVSAFLDGVFGLPPDGKSEIHVIGHVAEWLWYLHARETVHGSRNIALLDPPKFNVTEPGGDGFVVFSDAVTSETSFRLWEIKQHVGGSAVSTTVGTAYKQLSTNATRYLAQLTGIHSTQPGPVGELCQQLVDFWIDCSHRAGAGVSVASATTPAPPRCFSTMGRHFPGFTQPGQMEGLLMAVEDLPGLARDVRGYLWTVL</sequence>
<comment type="caution">
    <text evidence="1">The sequence shown here is derived from an EMBL/GenBank/DDBJ whole genome shotgun (WGS) entry which is preliminary data.</text>
</comment>